<dbReference type="SUPFAM" id="SSF160104">
    <property type="entry name" value="Acetoacetate decarboxylase-like"/>
    <property type="match status" value="1"/>
</dbReference>
<sequence length="210" mass="23996">MSYPPSPWNLQGIAFFSLHAIEIEKARPFIPPGLEIVSFFPNYTLGGIYIASYRPGSVLEYNELIIAPAFVRYRERIGGWISHIYVDNEDSVRGGREIWGLPKEMAEFRWSEREINISQQEHPLCNFSVRSLPVPLETWWRPSLEGTCLSHLNNNWLSFNARFKAKISLVASEIEIPVNSPFHDLKIGRSLINARLDDLALTALSPRIIS</sequence>
<gene>
    <name evidence="1" type="ORF">V0288_22970</name>
</gene>
<dbReference type="PANTHER" id="PTHR35467:SF2">
    <property type="entry name" value="PROTEIN NEOXANTHIN-DEFICIENT 1"/>
    <property type="match status" value="1"/>
</dbReference>
<dbReference type="InterPro" id="IPR039343">
    <property type="entry name" value="NDX1-like"/>
</dbReference>
<dbReference type="AlphaFoldDB" id="A0AAW9R1R9"/>
<reference evidence="1 2" key="1">
    <citation type="submission" date="2024-01" db="EMBL/GenBank/DDBJ databases">
        <title>Genomic insights into the taxonomy and metabolism of the cyanobacterium Pannus brasiliensis CCIBt3594.</title>
        <authorList>
            <person name="Machado M."/>
            <person name="Botero N.B."/>
            <person name="Andreote A.P.D."/>
            <person name="Feitosa A.M.T."/>
            <person name="Popin R."/>
            <person name="Sivonen K."/>
            <person name="Fiore M.F."/>
        </authorList>
    </citation>
    <scope>NUCLEOTIDE SEQUENCE [LARGE SCALE GENOMIC DNA]</scope>
    <source>
        <strain evidence="1 2">CCIBt3594</strain>
    </source>
</reference>
<protein>
    <submittedName>
        <fullName evidence="1">Acetoacetate decarboxylase family protein</fullName>
    </submittedName>
</protein>
<dbReference type="EMBL" id="JBAFSM010000069">
    <property type="protein sequence ID" value="MEG3440009.1"/>
    <property type="molecule type" value="Genomic_DNA"/>
</dbReference>
<dbReference type="PANTHER" id="PTHR35467">
    <property type="match status" value="1"/>
</dbReference>
<dbReference type="RefSeq" id="WP_332867480.1">
    <property type="nucleotide sequence ID" value="NZ_JBAFSM010000069.1"/>
</dbReference>
<proteinExistence type="predicted"/>
<comment type="caution">
    <text evidence="1">The sequence shown here is derived from an EMBL/GenBank/DDBJ whole genome shotgun (WGS) entry which is preliminary data.</text>
</comment>
<dbReference type="Pfam" id="PF06314">
    <property type="entry name" value="ADC"/>
    <property type="match status" value="1"/>
</dbReference>
<dbReference type="Proteomes" id="UP001328733">
    <property type="component" value="Unassembled WGS sequence"/>
</dbReference>
<organism evidence="1 2">
    <name type="scientific">Pannus brasiliensis CCIBt3594</name>
    <dbReference type="NCBI Taxonomy" id="1427578"/>
    <lineage>
        <taxon>Bacteria</taxon>
        <taxon>Bacillati</taxon>
        <taxon>Cyanobacteriota</taxon>
        <taxon>Cyanophyceae</taxon>
        <taxon>Oscillatoriophycideae</taxon>
        <taxon>Chroococcales</taxon>
        <taxon>Microcystaceae</taxon>
        <taxon>Pannus</taxon>
    </lineage>
</organism>
<dbReference type="InterPro" id="IPR023375">
    <property type="entry name" value="ADC_dom_sf"/>
</dbReference>
<keyword evidence="2" id="KW-1185">Reference proteome</keyword>
<dbReference type="Gene3D" id="2.40.400.10">
    <property type="entry name" value="Acetoacetate decarboxylase-like"/>
    <property type="match status" value="1"/>
</dbReference>
<accession>A0AAW9R1R9</accession>
<name>A0AAW9R1R9_9CHRO</name>
<dbReference type="GO" id="GO:0016829">
    <property type="term" value="F:lyase activity"/>
    <property type="evidence" value="ECO:0007669"/>
    <property type="project" value="InterPro"/>
</dbReference>
<dbReference type="InterPro" id="IPR010451">
    <property type="entry name" value="Acetoacetate_decarboxylase"/>
</dbReference>
<evidence type="ECO:0000313" key="1">
    <source>
        <dbReference type="EMBL" id="MEG3440009.1"/>
    </source>
</evidence>
<evidence type="ECO:0000313" key="2">
    <source>
        <dbReference type="Proteomes" id="UP001328733"/>
    </source>
</evidence>